<keyword evidence="4" id="KW-1185">Reference proteome</keyword>
<dbReference type="Proteomes" id="UP001163046">
    <property type="component" value="Unassembled WGS sequence"/>
</dbReference>
<accession>A0A9W9ZS73</accession>
<reference evidence="3" key="1">
    <citation type="submission" date="2023-01" db="EMBL/GenBank/DDBJ databases">
        <title>Genome assembly of the deep-sea coral Lophelia pertusa.</title>
        <authorList>
            <person name="Herrera S."/>
            <person name="Cordes E."/>
        </authorList>
    </citation>
    <scope>NUCLEOTIDE SEQUENCE</scope>
    <source>
        <strain evidence="3">USNM1676648</strain>
        <tissue evidence="3">Polyp</tissue>
    </source>
</reference>
<gene>
    <name evidence="3" type="ORF">OS493_006871</name>
</gene>
<feature type="region of interest" description="Disordered" evidence="2">
    <location>
        <begin position="27"/>
        <end position="47"/>
    </location>
</feature>
<sequence length="180" mass="20909">MPGFFSAMDACMNACINGDVHNKSHVYSGTETSEEPSTRRGKSKGEETYRAYVESPARWGYAITMESEKYKQMKAIYEQMKAIHEQMKAIYEQMKAKYEQISAKCEEIIAKYEPIYAMKQEQTCEYNTSVYEQRDKNKTEFIDQGPLLEILTDNPVSTCVLHSDENLMEKCRMSRPRIVF</sequence>
<evidence type="ECO:0000256" key="1">
    <source>
        <dbReference type="SAM" id="Coils"/>
    </source>
</evidence>
<organism evidence="3 4">
    <name type="scientific">Desmophyllum pertusum</name>
    <dbReference type="NCBI Taxonomy" id="174260"/>
    <lineage>
        <taxon>Eukaryota</taxon>
        <taxon>Metazoa</taxon>
        <taxon>Cnidaria</taxon>
        <taxon>Anthozoa</taxon>
        <taxon>Hexacorallia</taxon>
        <taxon>Scleractinia</taxon>
        <taxon>Caryophylliina</taxon>
        <taxon>Caryophylliidae</taxon>
        <taxon>Desmophyllum</taxon>
    </lineage>
</organism>
<keyword evidence="1" id="KW-0175">Coiled coil</keyword>
<proteinExistence type="predicted"/>
<feature type="coiled-coil region" evidence="1">
    <location>
        <begin position="77"/>
        <end position="111"/>
    </location>
</feature>
<name>A0A9W9ZS73_9CNID</name>
<dbReference type="EMBL" id="MU825875">
    <property type="protein sequence ID" value="KAJ7386841.1"/>
    <property type="molecule type" value="Genomic_DNA"/>
</dbReference>
<protein>
    <submittedName>
        <fullName evidence="3">Uncharacterized protein</fullName>
    </submittedName>
</protein>
<comment type="caution">
    <text evidence="3">The sequence shown here is derived from an EMBL/GenBank/DDBJ whole genome shotgun (WGS) entry which is preliminary data.</text>
</comment>
<dbReference type="AlphaFoldDB" id="A0A9W9ZS73"/>
<evidence type="ECO:0000256" key="2">
    <source>
        <dbReference type="SAM" id="MobiDB-lite"/>
    </source>
</evidence>
<evidence type="ECO:0000313" key="3">
    <source>
        <dbReference type="EMBL" id="KAJ7386841.1"/>
    </source>
</evidence>
<evidence type="ECO:0000313" key="4">
    <source>
        <dbReference type="Proteomes" id="UP001163046"/>
    </source>
</evidence>